<comment type="cofactor">
    <cofactor evidence="1">
        <name>pyridoxal 5'-phosphate</name>
        <dbReference type="ChEBI" id="CHEBI:597326"/>
    </cofactor>
</comment>
<evidence type="ECO:0000313" key="5">
    <source>
        <dbReference type="Proteomes" id="UP000331127"/>
    </source>
</evidence>
<dbReference type="InterPro" id="IPR015421">
    <property type="entry name" value="PyrdxlP-dep_Trfase_major"/>
</dbReference>
<dbReference type="PANTHER" id="PTHR43713">
    <property type="entry name" value="GLUTAMATE-1-SEMIALDEHYDE 2,1-AMINOMUTASE"/>
    <property type="match status" value="1"/>
</dbReference>
<dbReference type="InterPro" id="IPR005814">
    <property type="entry name" value="Aminotrans_3"/>
</dbReference>
<comment type="caution">
    <text evidence="4">The sequence shown here is derived from an EMBL/GenBank/DDBJ whole genome shotgun (WGS) entry which is preliminary data.</text>
</comment>
<evidence type="ECO:0000256" key="3">
    <source>
        <dbReference type="RuleBase" id="RU003560"/>
    </source>
</evidence>
<accession>A0A5M3WKD6</accession>
<dbReference type="PROSITE" id="PS00600">
    <property type="entry name" value="AA_TRANSFER_CLASS_3"/>
    <property type="match status" value="1"/>
</dbReference>
<dbReference type="InterPro" id="IPR015422">
    <property type="entry name" value="PyrdxlP-dep_Trfase_small"/>
</dbReference>
<keyword evidence="5" id="KW-1185">Reference proteome</keyword>
<evidence type="ECO:0000256" key="1">
    <source>
        <dbReference type="ARBA" id="ARBA00001933"/>
    </source>
</evidence>
<dbReference type="Proteomes" id="UP000331127">
    <property type="component" value="Unassembled WGS sequence"/>
</dbReference>
<keyword evidence="2 3" id="KW-0663">Pyridoxal phosphate</keyword>
<gene>
    <name evidence="4" type="primary">hemL_2</name>
    <name evidence="4" type="ORF">Amac_020780</name>
</gene>
<dbReference type="PANTHER" id="PTHR43713:SF3">
    <property type="entry name" value="GLUTAMATE-1-SEMIALDEHYDE 2,1-AMINOMUTASE 1, CHLOROPLASTIC-RELATED"/>
    <property type="match status" value="1"/>
</dbReference>
<dbReference type="EMBL" id="BLAE01000010">
    <property type="protein sequence ID" value="GES08482.1"/>
    <property type="molecule type" value="Genomic_DNA"/>
</dbReference>
<sequence>MSLDSSRTAFARAQQSIGGGAGSGMRAAMRPHPLFVERASGAHVWDLDGDRYIDYVMGWGPLVLGHGNAHVLNAVSDAMKSMQLVGTGHLGEILAAEAVLEAVPHAERLLWSNTGTEAIQVALRLARAATGRQRVVKFIRCYHGWHDSVLASLSDTDSGQEAVPASKGQSPAALQDLITAGFNDVEQIAEILSAARDRDIAAVVLDPIMSNAGLEAARPEFLATIRRLCDEHGVVLIFDEVITGFRLARGGAAEYCGVQPDLSVFGKAMAGGFTQSAVAGRADLIDEVTRGVVHAGTFNSNPIAMAAVKATMEALAEGFVYERLEAAGLAFERTVGPALAAAPRPATLNRVGSLLQIIPSAGYGATNGSDPQWNRFVGSLLSEGVMITPSGKAFVSVAHTEEDFEVTAEAVGSALASD</sequence>
<dbReference type="GO" id="GO:0030170">
    <property type="term" value="F:pyridoxal phosphate binding"/>
    <property type="evidence" value="ECO:0007669"/>
    <property type="project" value="InterPro"/>
</dbReference>
<proteinExistence type="inferred from homology"/>
<dbReference type="Gene3D" id="3.40.640.10">
    <property type="entry name" value="Type I PLP-dependent aspartate aminotransferase-like (Major domain)"/>
    <property type="match status" value="1"/>
</dbReference>
<dbReference type="AlphaFoldDB" id="A0A5M3WKD6"/>
<organism evidence="4 5">
    <name type="scientific">Acrocarpospora macrocephala</name>
    <dbReference type="NCBI Taxonomy" id="150177"/>
    <lineage>
        <taxon>Bacteria</taxon>
        <taxon>Bacillati</taxon>
        <taxon>Actinomycetota</taxon>
        <taxon>Actinomycetes</taxon>
        <taxon>Streptosporangiales</taxon>
        <taxon>Streptosporangiaceae</taxon>
        <taxon>Acrocarpospora</taxon>
    </lineage>
</organism>
<evidence type="ECO:0000313" key="4">
    <source>
        <dbReference type="EMBL" id="GES08482.1"/>
    </source>
</evidence>
<dbReference type="InterPro" id="IPR015424">
    <property type="entry name" value="PyrdxlP-dep_Trfase"/>
</dbReference>
<protein>
    <submittedName>
        <fullName evidence="4">Glutamate-1-semialdehyde 2,1-aminomutase</fullName>
    </submittedName>
</protein>
<dbReference type="GO" id="GO:0008483">
    <property type="term" value="F:transaminase activity"/>
    <property type="evidence" value="ECO:0007669"/>
    <property type="project" value="InterPro"/>
</dbReference>
<reference evidence="4 5" key="1">
    <citation type="submission" date="2019-10" db="EMBL/GenBank/DDBJ databases">
        <title>Whole genome shotgun sequence of Acrocarpospora macrocephala NBRC 16266.</title>
        <authorList>
            <person name="Ichikawa N."/>
            <person name="Kimura A."/>
            <person name="Kitahashi Y."/>
            <person name="Komaki H."/>
            <person name="Oguchi A."/>
        </authorList>
    </citation>
    <scope>NUCLEOTIDE SEQUENCE [LARGE SCALE GENOMIC DNA]</scope>
    <source>
        <strain evidence="4 5">NBRC 16266</strain>
    </source>
</reference>
<dbReference type="Pfam" id="PF00202">
    <property type="entry name" value="Aminotran_3"/>
    <property type="match status" value="1"/>
</dbReference>
<dbReference type="CDD" id="cd00610">
    <property type="entry name" value="OAT_like"/>
    <property type="match status" value="1"/>
</dbReference>
<evidence type="ECO:0000256" key="2">
    <source>
        <dbReference type="ARBA" id="ARBA00022898"/>
    </source>
</evidence>
<dbReference type="Gene3D" id="3.90.1150.10">
    <property type="entry name" value="Aspartate Aminotransferase, domain 1"/>
    <property type="match status" value="1"/>
</dbReference>
<dbReference type="OrthoDB" id="4510254at2"/>
<name>A0A5M3WKD6_9ACTN</name>
<dbReference type="InterPro" id="IPR049704">
    <property type="entry name" value="Aminotrans_3_PPA_site"/>
</dbReference>
<comment type="similarity">
    <text evidence="3">Belongs to the class-III pyridoxal-phosphate-dependent aminotransferase family.</text>
</comment>
<dbReference type="SUPFAM" id="SSF53383">
    <property type="entry name" value="PLP-dependent transferases"/>
    <property type="match status" value="1"/>
</dbReference>